<protein>
    <submittedName>
        <fullName evidence="2">Helix-turn-helix transcriptional regulator</fullName>
    </submittedName>
</protein>
<organism evidence="2 3">
    <name type="scientific">Saccharopolyspora rosea</name>
    <dbReference type="NCBI Taxonomy" id="524884"/>
    <lineage>
        <taxon>Bacteria</taxon>
        <taxon>Bacillati</taxon>
        <taxon>Actinomycetota</taxon>
        <taxon>Actinomycetes</taxon>
        <taxon>Pseudonocardiales</taxon>
        <taxon>Pseudonocardiaceae</taxon>
        <taxon>Saccharopolyspora</taxon>
    </lineage>
</organism>
<gene>
    <name evidence="2" type="ORF">ACFQ16_01220</name>
</gene>
<dbReference type="PROSITE" id="PS50943">
    <property type="entry name" value="HTH_CROC1"/>
    <property type="match status" value="1"/>
</dbReference>
<dbReference type="InterPro" id="IPR041413">
    <property type="entry name" value="MLTR_LBD"/>
</dbReference>
<dbReference type="PANTHER" id="PTHR35010:SF2">
    <property type="entry name" value="BLL4672 PROTEIN"/>
    <property type="match status" value="1"/>
</dbReference>
<dbReference type="RefSeq" id="WP_263250021.1">
    <property type="nucleotide sequence ID" value="NZ_BAABLT010000034.1"/>
</dbReference>
<sequence>MDNRELAAFLRGRRESLLPAEVGLPGGSRRRTPGLRREEVALLAGVSVNYYERLEQARAPRPSPQVADALAGALRLSAVEREHLARLAGHLAAPPEEPVPDEVRILLDRLGEPAYALDAKHDVVAWNELAARLITDFSRAPDRNALRLAMRTGVCSSPDGDFARQAASDLRRAAVRHPDDPEPAVLARAMAAVDPAFADGWRSHDVRSRPVLRKRIHHPELGAVDVDCHLLAVPGHDLRIVVCTAEPGSPSAAELARLAGRQPE</sequence>
<dbReference type="Proteomes" id="UP001597018">
    <property type="component" value="Unassembled WGS sequence"/>
</dbReference>
<comment type="caution">
    <text evidence="2">The sequence shown here is derived from an EMBL/GenBank/DDBJ whole genome shotgun (WGS) entry which is preliminary data.</text>
</comment>
<dbReference type="InterPro" id="IPR010982">
    <property type="entry name" value="Lambda_DNA-bd_dom_sf"/>
</dbReference>
<dbReference type="PANTHER" id="PTHR35010">
    <property type="entry name" value="BLL4672 PROTEIN-RELATED"/>
    <property type="match status" value="1"/>
</dbReference>
<name>A0ABW3FIQ2_9PSEU</name>
<dbReference type="Gene3D" id="3.30.450.180">
    <property type="match status" value="1"/>
</dbReference>
<dbReference type="CDD" id="cd00093">
    <property type="entry name" value="HTH_XRE"/>
    <property type="match status" value="1"/>
</dbReference>
<dbReference type="InterPro" id="IPR001387">
    <property type="entry name" value="Cro/C1-type_HTH"/>
</dbReference>
<feature type="domain" description="HTH cro/C1-type" evidence="1">
    <location>
        <begin position="34"/>
        <end position="81"/>
    </location>
</feature>
<keyword evidence="3" id="KW-1185">Reference proteome</keyword>
<evidence type="ECO:0000259" key="1">
    <source>
        <dbReference type="PROSITE" id="PS50943"/>
    </source>
</evidence>
<dbReference type="Pfam" id="PF17765">
    <property type="entry name" value="MLTR_LBD"/>
    <property type="match status" value="1"/>
</dbReference>
<dbReference type="Pfam" id="PF13560">
    <property type="entry name" value="HTH_31"/>
    <property type="match status" value="1"/>
</dbReference>
<evidence type="ECO:0000313" key="2">
    <source>
        <dbReference type="EMBL" id="MFD0918354.1"/>
    </source>
</evidence>
<reference evidence="3" key="1">
    <citation type="journal article" date="2019" name="Int. J. Syst. Evol. Microbiol.">
        <title>The Global Catalogue of Microorganisms (GCM) 10K type strain sequencing project: providing services to taxonomists for standard genome sequencing and annotation.</title>
        <authorList>
            <consortium name="The Broad Institute Genomics Platform"/>
            <consortium name="The Broad Institute Genome Sequencing Center for Infectious Disease"/>
            <person name="Wu L."/>
            <person name="Ma J."/>
        </authorList>
    </citation>
    <scope>NUCLEOTIDE SEQUENCE [LARGE SCALE GENOMIC DNA]</scope>
    <source>
        <strain evidence="3">CCUG 56401</strain>
    </source>
</reference>
<dbReference type="Gene3D" id="1.10.260.40">
    <property type="entry name" value="lambda repressor-like DNA-binding domains"/>
    <property type="match status" value="1"/>
</dbReference>
<dbReference type="SMART" id="SM00530">
    <property type="entry name" value="HTH_XRE"/>
    <property type="match status" value="1"/>
</dbReference>
<dbReference type="SUPFAM" id="SSF47413">
    <property type="entry name" value="lambda repressor-like DNA-binding domains"/>
    <property type="match status" value="1"/>
</dbReference>
<dbReference type="EMBL" id="JBHTIW010000001">
    <property type="protein sequence ID" value="MFD0918354.1"/>
    <property type="molecule type" value="Genomic_DNA"/>
</dbReference>
<evidence type="ECO:0000313" key="3">
    <source>
        <dbReference type="Proteomes" id="UP001597018"/>
    </source>
</evidence>
<accession>A0ABW3FIQ2</accession>
<proteinExistence type="predicted"/>